<protein>
    <recommendedName>
        <fullName evidence="4">Small ribosomal subunit protein bS21</fullName>
    </recommendedName>
</protein>
<sequence>MFEVKRKQGESFDGMYRRFQRRIQKGGLVKEVRRRRYDDPTPNFTGRKFKKVRGIKIALKRGWLIKTGKATEEDFRPKRRRR</sequence>
<evidence type="ECO:0000256" key="4">
    <source>
        <dbReference type="ARBA" id="ARBA00035135"/>
    </source>
</evidence>
<evidence type="ECO:0000256" key="1">
    <source>
        <dbReference type="ARBA" id="ARBA00006640"/>
    </source>
</evidence>
<gene>
    <name evidence="5" type="primary">rpsU</name>
    <name evidence="5" type="ORF">COV06_02865</name>
</gene>
<comment type="caution">
    <text evidence="5">The sequence shown here is derived from an EMBL/GenBank/DDBJ whole genome shotgun (WGS) entry which is preliminary data.</text>
</comment>
<dbReference type="EMBL" id="PCYM01000005">
    <property type="protein sequence ID" value="PIR47599.1"/>
    <property type="molecule type" value="Genomic_DNA"/>
</dbReference>
<dbReference type="GO" id="GO:1990904">
    <property type="term" value="C:ribonucleoprotein complex"/>
    <property type="evidence" value="ECO:0007669"/>
    <property type="project" value="UniProtKB-KW"/>
</dbReference>
<evidence type="ECO:0000256" key="3">
    <source>
        <dbReference type="ARBA" id="ARBA00023274"/>
    </source>
</evidence>
<comment type="similarity">
    <text evidence="1">Belongs to the bacterial ribosomal protein bS21 family.</text>
</comment>
<proteinExistence type="inferred from homology"/>
<evidence type="ECO:0000313" key="5">
    <source>
        <dbReference type="EMBL" id="PIR47599.1"/>
    </source>
</evidence>
<evidence type="ECO:0000256" key="2">
    <source>
        <dbReference type="ARBA" id="ARBA00022980"/>
    </source>
</evidence>
<accession>A0A2H0RM25</accession>
<dbReference type="NCBIfam" id="TIGR00030">
    <property type="entry name" value="S21p"/>
    <property type="match status" value="1"/>
</dbReference>
<dbReference type="Proteomes" id="UP000230084">
    <property type="component" value="Unassembled WGS sequence"/>
</dbReference>
<organism evidence="5 6">
    <name type="scientific">Candidatus Uhrbacteria bacterium CG10_big_fil_rev_8_21_14_0_10_50_16</name>
    <dbReference type="NCBI Taxonomy" id="1975039"/>
    <lineage>
        <taxon>Bacteria</taxon>
        <taxon>Candidatus Uhriibacteriota</taxon>
    </lineage>
</organism>
<dbReference type="GO" id="GO:0006412">
    <property type="term" value="P:translation"/>
    <property type="evidence" value="ECO:0007669"/>
    <property type="project" value="InterPro"/>
</dbReference>
<dbReference type="InterPro" id="IPR001911">
    <property type="entry name" value="Ribosomal_bS21"/>
</dbReference>
<dbReference type="GO" id="GO:0005840">
    <property type="term" value="C:ribosome"/>
    <property type="evidence" value="ECO:0007669"/>
    <property type="project" value="UniProtKB-KW"/>
</dbReference>
<keyword evidence="2 5" id="KW-0689">Ribosomal protein</keyword>
<keyword evidence="3" id="KW-0687">Ribonucleoprotein</keyword>
<reference evidence="5 6" key="1">
    <citation type="submission" date="2017-09" db="EMBL/GenBank/DDBJ databases">
        <title>Depth-based differentiation of microbial function through sediment-hosted aquifers and enrichment of novel symbionts in the deep terrestrial subsurface.</title>
        <authorList>
            <person name="Probst A.J."/>
            <person name="Ladd B."/>
            <person name="Jarett J.K."/>
            <person name="Geller-Mcgrath D.E."/>
            <person name="Sieber C.M."/>
            <person name="Emerson J.B."/>
            <person name="Anantharaman K."/>
            <person name="Thomas B.C."/>
            <person name="Malmstrom R."/>
            <person name="Stieglmeier M."/>
            <person name="Klingl A."/>
            <person name="Woyke T."/>
            <person name="Ryan C.M."/>
            <person name="Banfield J.F."/>
        </authorList>
    </citation>
    <scope>NUCLEOTIDE SEQUENCE [LARGE SCALE GENOMIC DNA]</scope>
    <source>
        <strain evidence="5">CG10_big_fil_rev_8_21_14_0_10_50_16</strain>
    </source>
</reference>
<dbReference type="Pfam" id="PF01165">
    <property type="entry name" value="Ribosomal_S21"/>
    <property type="match status" value="1"/>
</dbReference>
<dbReference type="GO" id="GO:0003735">
    <property type="term" value="F:structural constituent of ribosome"/>
    <property type="evidence" value="ECO:0007669"/>
    <property type="project" value="InterPro"/>
</dbReference>
<evidence type="ECO:0000313" key="6">
    <source>
        <dbReference type="Proteomes" id="UP000230084"/>
    </source>
</evidence>
<dbReference type="AlphaFoldDB" id="A0A2H0RM25"/>
<name>A0A2H0RM25_9BACT</name>